<sequence length="497" mass="56623">MPGAVAVSTSFVYKDPLEFPKYQVHFLKELLRESTVTRSSTAASRAFRRQPMLTDGLKDQDAAIYSDNEELTRLSKQEPNDAQPGTLVVMKGFDGQRWACTIPPTVVSEPETVKKSAKELEQENRQAIRRALASIEPLADVCLQATFYWWTYEFCYRRWIRQYHAALVEGMLVPEHPDGIFIMAKYQNLPKTNEDPLLPLHRLGSTPELKEMTSNPTLVATELDFVNDRQTLIQRWEYGDVCELTNLPRRVKVQYQCAHVQGDIIHSVIEPSVCNYVMVILVPKLCEDPYFEIVPTPAATGIECRRVVPDLDFDFMTREMLQEEQDKNSRSISTPMESVDPKNGVASTLNQQQPTSHSNTNQEDDDLLTRFEQILRRWVPALKEKDLLELSKNTPEETKTSRQMTQEQQEAKDALAKVFSASEKEAYLPVDRKDATAPEKETHRTEKPSRRRRTRGHFANINLDELIELIGELNDPRGGEVNELPGAPVQGPGPVAR</sequence>
<dbReference type="AlphaFoldDB" id="A0A9P6KH54"/>
<keyword evidence="4" id="KW-0732">Signal</keyword>
<comment type="caution">
    <text evidence="10">The sequence shown here is derived from an EMBL/GenBank/DDBJ whole genome shotgun (WGS) entry which is preliminary data.</text>
</comment>
<dbReference type="InterPro" id="IPR009011">
    <property type="entry name" value="Man6P_isomerase_rcpt-bd_dom_sf"/>
</dbReference>
<dbReference type="EMBL" id="JAABOA010000343">
    <property type="protein sequence ID" value="KAF9584723.1"/>
    <property type="molecule type" value="Genomic_DNA"/>
</dbReference>
<evidence type="ECO:0000313" key="10">
    <source>
        <dbReference type="EMBL" id="KAF9584723.1"/>
    </source>
</evidence>
<dbReference type="GO" id="GO:0030246">
    <property type="term" value="F:carbohydrate binding"/>
    <property type="evidence" value="ECO:0007669"/>
    <property type="project" value="UniProtKB-KW"/>
</dbReference>
<dbReference type="PROSITE" id="PS51914">
    <property type="entry name" value="MRH"/>
    <property type="match status" value="1"/>
</dbReference>
<evidence type="ECO:0000256" key="2">
    <source>
        <dbReference type="ARBA" id="ARBA00009918"/>
    </source>
</evidence>
<dbReference type="InterPro" id="IPR012913">
    <property type="entry name" value="OS9-like_dom"/>
</dbReference>
<dbReference type="OrthoDB" id="448954at2759"/>
<evidence type="ECO:0000256" key="8">
    <source>
        <dbReference type="SAM" id="MobiDB-lite"/>
    </source>
</evidence>
<comment type="similarity">
    <text evidence="2">Belongs to the OS-9 family.</text>
</comment>
<dbReference type="GO" id="GO:0005789">
    <property type="term" value="C:endoplasmic reticulum membrane"/>
    <property type="evidence" value="ECO:0007669"/>
    <property type="project" value="UniProtKB-SubCell"/>
</dbReference>
<evidence type="ECO:0000256" key="6">
    <source>
        <dbReference type="ARBA" id="ARBA00022824"/>
    </source>
</evidence>
<evidence type="ECO:0000256" key="4">
    <source>
        <dbReference type="ARBA" id="ARBA00022729"/>
    </source>
</evidence>
<evidence type="ECO:0000256" key="5">
    <source>
        <dbReference type="ARBA" id="ARBA00022734"/>
    </source>
</evidence>
<dbReference type="InterPro" id="IPR045149">
    <property type="entry name" value="OS-9-like"/>
</dbReference>
<feature type="compositionally biased region" description="Basic and acidic residues" evidence="8">
    <location>
        <begin position="389"/>
        <end position="400"/>
    </location>
</feature>
<evidence type="ECO:0000256" key="3">
    <source>
        <dbReference type="ARBA" id="ARBA00018727"/>
    </source>
</evidence>
<organism evidence="10 11">
    <name type="scientific">Lunasporangiospora selenospora</name>
    <dbReference type="NCBI Taxonomy" id="979761"/>
    <lineage>
        <taxon>Eukaryota</taxon>
        <taxon>Fungi</taxon>
        <taxon>Fungi incertae sedis</taxon>
        <taxon>Mucoromycota</taxon>
        <taxon>Mortierellomycotina</taxon>
        <taxon>Mortierellomycetes</taxon>
        <taxon>Mortierellales</taxon>
        <taxon>Mortierellaceae</taxon>
        <taxon>Lunasporangiospora</taxon>
    </lineage>
</organism>
<accession>A0A9P6KH54</accession>
<keyword evidence="5" id="KW-0430">Lectin</keyword>
<dbReference type="Pfam" id="PF07915">
    <property type="entry name" value="PRKCSH"/>
    <property type="match status" value="1"/>
</dbReference>
<dbReference type="PANTHER" id="PTHR15414">
    <property type="entry name" value="OS-9-RELATED"/>
    <property type="match status" value="1"/>
</dbReference>
<dbReference type="InterPro" id="IPR044865">
    <property type="entry name" value="MRH_dom"/>
</dbReference>
<reference evidence="10" key="1">
    <citation type="journal article" date="2020" name="Fungal Divers.">
        <title>Resolving the Mortierellaceae phylogeny through synthesis of multi-gene phylogenetics and phylogenomics.</title>
        <authorList>
            <person name="Vandepol N."/>
            <person name="Liber J."/>
            <person name="Desiro A."/>
            <person name="Na H."/>
            <person name="Kennedy M."/>
            <person name="Barry K."/>
            <person name="Grigoriev I.V."/>
            <person name="Miller A.N."/>
            <person name="O'Donnell K."/>
            <person name="Stajich J.E."/>
            <person name="Bonito G."/>
        </authorList>
    </citation>
    <scope>NUCLEOTIDE SEQUENCE</scope>
    <source>
        <strain evidence="10">KOD1015</strain>
    </source>
</reference>
<dbReference type="PANTHER" id="PTHR15414:SF0">
    <property type="entry name" value="ENDOPLASMIC RETICULUM LECTIN 1"/>
    <property type="match status" value="1"/>
</dbReference>
<evidence type="ECO:0000313" key="11">
    <source>
        <dbReference type="Proteomes" id="UP000780801"/>
    </source>
</evidence>
<proteinExistence type="inferred from homology"/>
<dbReference type="GO" id="GO:0005788">
    <property type="term" value="C:endoplasmic reticulum lumen"/>
    <property type="evidence" value="ECO:0007669"/>
    <property type="project" value="TreeGrafter"/>
</dbReference>
<name>A0A9P6KH54_9FUNG</name>
<evidence type="ECO:0000259" key="9">
    <source>
        <dbReference type="PROSITE" id="PS51914"/>
    </source>
</evidence>
<keyword evidence="6" id="KW-0256">Endoplasmic reticulum</keyword>
<feature type="region of interest" description="Disordered" evidence="8">
    <location>
        <begin position="475"/>
        <end position="497"/>
    </location>
</feature>
<feature type="compositionally biased region" description="Low complexity" evidence="8">
    <location>
        <begin position="485"/>
        <end position="497"/>
    </location>
</feature>
<evidence type="ECO:0000256" key="1">
    <source>
        <dbReference type="ARBA" id="ARBA00004367"/>
    </source>
</evidence>
<feature type="compositionally biased region" description="Basic and acidic residues" evidence="8">
    <location>
        <begin position="431"/>
        <end position="448"/>
    </location>
</feature>
<dbReference type="GO" id="GO:0030968">
    <property type="term" value="P:endoplasmic reticulum unfolded protein response"/>
    <property type="evidence" value="ECO:0007669"/>
    <property type="project" value="InterPro"/>
</dbReference>
<comment type="subcellular location">
    <subcellularLocation>
        <location evidence="1">Endoplasmic reticulum membrane</location>
        <topology evidence="1">Peripheral membrane protein</topology>
        <orientation evidence="1">Lumenal side</orientation>
    </subcellularLocation>
</comment>
<feature type="region of interest" description="Disordered" evidence="8">
    <location>
        <begin position="431"/>
        <end position="457"/>
    </location>
</feature>
<feature type="compositionally biased region" description="Polar residues" evidence="8">
    <location>
        <begin position="345"/>
        <end position="361"/>
    </location>
</feature>
<feature type="region of interest" description="Disordered" evidence="8">
    <location>
        <begin position="389"/>
        <end position="411"/>
    </location>
</feature>
<protein>
    <recommendedName>
        <fullName evidence="3">Protein OS-9 homolog</fullName>
    </recommendedName>
</protein>
<dbReference type="Gene3D" id="2.70.130.10">
    <property type="entry name" value="Mannose-6-phosphate receptor binding domain"/>
    <property type="match status" value="1"/>
</dbReference>
<evidence type="ECO:0000256" key="7">
    <source>
        <dbReference type="ARBA" id="ARBA00023157"/>
    </source>
</evidence>
<dbReference type="Proteomes" id="UP000780801">
    <property type="component" value="Unassembled WGS sequence"/>
</dbReference>
<dbReference type="GO" id="GO:0030970">
    <property type="term" value="P:retrograde protein transport, ER to cytosol"/>
    <property type="evidence" value="ECO:0007669"/>
    <property type="project" value="TreeGrafter"/>
</dbReference>
<feature type="domain" description="MRH" evidence="9">
    <location>
        <begin position="140"/>
        <end position="288"/>
    </location>
</feature>
<keyword evidence="7" id="KW-1015">Disulfide bond</keyword>
<gene>
    <name evidence="10" type="primary">YOS9_2</name>
    <name evidence="10" type="ORF">BGW38_005411</name>
</gene>
<feature type="region of interest" description="Disordered" evidence="8">
    <location>
        <begin position="322"/>
        <end position="365"/>
    </location>
</feature>
<keyword evidence="11" id="KW-1185">Reference proteome</keyword>